<feature type="region of interest" description="Disordered" evidence="1">
    <location>
        <begin position="173"/>
        <end position="304"/>
    </location>
</feature>
<accession>A0A3L6RHD7</accession>
<dbReference type="SUPFAM" id="SSF46934">
    <property type="entry name" value="UBA-like"/>
    <property type="match status" value="1"/>
</dbReference>
<dbReference type="PANTHER" id="PTHR46775:SF1">
    <property type="entry name" value="FLOCCULATION PROTEIN (DUF1296)"/>
    <property type="match status" value="1"/>
</dbReference>
<sequence length="852" mass="89565">MAAGGRVSIPVGARRTVADIKEIAGGHTDEEVYAMLRECNMDPNETAQRLLLQDTFHEVKRKRDKKKEGSKEPSDSRWRPALQGRGGKSGRGNYSSRGLSSSNESAGRSAISGKENGINHIIEKGSSSTPTISTNMDVKASTSMPSSSSGLPNGPSQAVNPATVVVASSSAAGDMIKSGPSASADLKGGVPSEDVVATLGPNAPQPLRPASPSDSVVVPSLDSHGLADVGASRQDIGSHKTSVEHKVGRDVPIDNKGSSQQSVSSLFGQSSGSRPSSSYSSRSQHSCGSQKVIPSKEWKPKSISSAASQATDNVTILNDVPLAADTIPQSSAISNSVGTEELLKVDKSFNSLQLLDKQHVIIPDHLQVSESEKYGLSFGSFNASFQQTMGSSDADCAKSSLPKYNLSHELNGSDDEPQPNQRDQNSSSPVQDEADPFLQQLPSAKIENRVPSAVKISSIAPTESDECRDDSATSEVPQSTAICTTPSYMTYGLAQQSCGDQIAVIDKSESQACDATLTLDTAKILLQSHIGFHLMGKVQPPIDYSTSYSTQSYQPANDADERLSPFLAAEASHKYQNIPFHPAQTGQDHEGNNSTVIASSVSASVATPASGVLPTSVAIPQQSVPVFRQPLGVHIPHFPTNYVPYNQYISPFFIPPPTLHPFMGNATFPPPPSTGAMYPAPGSTGILPPVKYSLPAFKPGPNTGSQASMGIPGGYGTYGSNPSVYTNNTTVSSGNLAENDDDVTSSQFKENSIYIAGLQTEGSALWVPTPGRDISALQANPFYGLPPQGQQVTFAPQAGPFGGIYHPAHTMAGAAVHPLLQPSHTMAGAVEIVGAPGSVYQHPQAQMNWGSY</sequence>
<dbReference type="InterPro" id="IPR009060">
    <property type="entry name" value="UBA-like_sf"/>
</dbReference>
<feature type="region of interest" description="Disordered" evidence="1">
    <location>
        <begin position="53"/>
        <end position="159"/>
    </location>
</feature>
<evidence type="ECO:0000259" key="2">
    <source>
        <dbReference type="Pfam" id="PF06972"/>
    </source>
</evidence>
<protein>
    <recommendedName>
        <fullName evidence="2">GBF-interacting protein 1 N-terminal domain-containing protein</fullName>
    </recommendedName>
</protein>
<dbReference type="STRING" id="4540.A0A3L6RHD7"/>
<name>A0A3L6RHD7_PANMI</name>
<feature type="compositionally biased region" description="Polar residues" evidence="1">
    <location>
        <begin position="418"/>
        <end position="430"/>
    </location>
</feature>
<dbReference type="OrthoDB" id="753279at2759"/>
<feature type="domain" description="GBF-interacting protein 1 N-terminal" evidence="2">
    <location>
        <begin position="9"/>
        <end position="68"/>
    </location>
</feature>
<feature type="compositionally biased region" description="Basic and acidic residues" evidence="1">
    <location>
        <begin position="236"/>
        <end position="253"/>
    </location>
</feature>
<evidence type="ECO:0000313" key="4">
    <source>
        <dbReference type="Proteomes" id="UP000275267"/>
    </source>
</evidence>
<dbReference type="EMBL" id="PQIB02000008">
    <property type="protein sequence ID" value="RLN03145.1"/>
    <property type="molecule type" value="Genomic_DNA"/>
</dbReference>
<feature type="region of interest" description="Disordered" evidence="1">
    <location>
        <begin position="404"/>
        <end position="433"/>
    </location>
</feature>
<dbReference type="Pfam" id="PF06972">
    <property type="entry name" value="GIP1_N"/>
    <property type="match status" value="1"/>
</dbReference>
<evidence type="ECO:0000256" key="1">
    <source>
        <dbReference type="SAM" id="MobiDB-lite"/>
    </source>
</evidence>
<keyword evidence="4" id="KW-1185">Reference proteome</keyword>
<comment type="caution">
    <text evidence="3">The sequence shown here is derived from an EMBL/GenBank/DDBJ whole genome shotgun (WGS) entry which is preliminary data.</text>
</comment>
<dbReference type="InterPro" id="IPR044277">
    <property type="entry name" value="GIP1"/>
</dbReference>
<dbReference type="InterPro" id="IPR009719">
    <property type="entry name" value="GIP1_N"/>
</dbReference>
<feature type="compositionally biased region" description="Low complexity" evidence="1">
    <location>
        <begin position="211"/>
        <end position="223"/>
    </location>
</feature>
<feature type="compositionally biased region" description="Polar residues" evidence="1">
    <location>
        <begin position="92"/>
        <end position="106"/>
    </location>
</feature>
<dbReference type="PANTHER" id="PTHR46775">
    <property type="entry name" value="FLOCCULATION PROTEIN (DUF1296)"/>
    <property type="match status" value="1"/>
</dbReference>
<evidence type="ECO:0000313" key="3">
    <source>
        <dbReference type="EMBL" id="RLN03145.1"/>
    </source>
</evidence>
<feature type="compositionally biased region" description="Basic and acidic residues" evidence="1">
    <location>
        <begin position="66"/>
        <end position="78"/>
    </location>
</feature>
<dbReference type="Proteomes" id="UP000275267">
    <property type="component" value="Unassembled WGS sequence"/>
</dbReference>
<gene>
    <name evidence="3" type="ORF">C2845_PM13G09440</name>
</gene>
<proteinExistence type="predicted"/>
<organism evidence="3 4">
    <name type="scientific">Panicum miliaceum</name>
    <name type="common">Proso millet</name>
    <name type="synonym">Broomcorn millet</name>
    <dbReference type="NCBI Taxonomy" id="4540"/>
    <lineage>
        <taxon>Eukaryota</taxon>
        <taxon>Viridiplantae</taxon>
        <taxon>Streptophyta</taxon>
        <taxon>Embryophyta</taxon>
        <taxon>Tracheophyta</taxon>
        <taxon>Spermatophyta</taxon>
        <taxon>Magnoliopsida</taxon>
        <taxon>Liliopsida</taxon>
        <taxon>Poales</taxon>
        <taxon>Poaceae</taxon>
        <taxon>PACMAD clade</taxon>
        <taxon>Panicoideae</taxon>
        <taxon>Panicodae</taxon>
        <taxon>Paniceae</taxon>
        <taxon>Panicinae</taxon>
        <taxon>Panicum</taxon>
        <taxon>Panicum sect. Panicum</taxon>
    </lineage>
</organism>
<feature type="compositionally biased region" description="Low complexity" evidence="1">
    <location>
        <begin position="257"/>
        <end position="290"/>
    </location>
</feature>
<reference evidence="4" key="1">
    <citation type="journal article" date="2019" name="Nat. Commun.">
        <title>The genome of broomcorn millet.</title>
        <authorList>
            <person name="Zou C."/>
            <person name="Miki D."/>
            <person name="Li D."/>
            <person name="Tang Q."/>
            <person name="Xiao L."/>
            <person name="Rajput S."/>
            <person name="Deng P."/>
            <person name="Jia W."/>
            <person name="Huang R."/>
            <person name="Zhang M."/>
            <person name="Sun Y."/>
            <person name="Hu J."/>
            <person name="Fu X."/>
            <person name="Schnable P.S."/>
            <person name="Li F."/>
            <person name="Zhang H."/>
            <person name="Feng B."/>
            <person name="Zhu X."/>
            <person name="Liu R."/>
            <person name="Schnable J.C."/>
            <person name="Zhu J.-K."/>
            <person name="Zhang H."/>
        </authorList>
    </citation>
    <scope>NUCLEOTIDE SEQUENCE [LARGE SCALE GENOMIC DNA]</scope>
</reference>
<dbReference type="AlphaFoldDB" id="A0A3L6RHD7"/>
<feature type="compositionally biased region" description="Low complexity" evidence="1">
    <location>
        <begin position="141"/>
        <end position="156"/>
    </location>
</feature>
<feature type="compositionally biased region" description="Polar residues" evidence="1">
    <location>
        <begin position="125"/>
        <end position="136"/>
    </location>
</feature>
<dbReference type="GO" id="GO:0051082">
    <property type="term" value="F:unfolded protein binding"/>
    <property type="evidence" value="ECO:0007669"/>
    <property type="project" value="TreeGrafter"/>
</dbReference>